<feature type="transmembrane region" description="Helical" evidence="2">
    <location>
        <begin position="423"/>
        <end position="450"/>
    </location>
</feature>
<evidence type="ECO:0000256" key="2">
    <source>
        <dbReference type="SAM" id="Phobius"/>
    </source>
</evidence>
<organism evidence="3 4">
    <name type="scientific">Urbifossiella limnaea</name>
    <dbReference type="NCBI Taxonomy" id="2528023"/>
    <lineage>
        <taxon>Bacteria</taxon>
        <taxon>Pseudomonadati</taxon>
        <taxon>Planctomycetota</taxon>
        <taxon>Planctomycetia</taxon>
        <taxon>Gemmatales</taxon>
        <taxon>Gemmataceae</taxon>
        <taxon>Urbifossiella</taxon>
    </lineage>
</organism>
<dbReference type="Proteomes" id="UP000319576">
    <property type="component" value="Chromosome"/>
</dbReference>
<accession>A0A517XYJ6</accession>
<dbReference type="KEGG" id="uli:ETAA1_45550"/>
<sequence length="1159" mass="124127">MKLTAPPPTPPEPPTPGDPPGAEAPPGPDAAAPAELPPLPPPPPVATKPAKWPQWYSGADTLLVALAVALAFLVASFAARNSDLWVHLAAGRMLTTGDYTPGTDPFSYTAADRPWVNHAWLFDLGAYVLYRSDGFALVFAKALAVAVAVGLLIGIRRTPHALWPWAVVAAVAVVAAGPRLTLTPLTASFFFLSVTLFLIFRVPSPPGSWRLPISIGVTFWFWANCDAWFFVGPLSLLLLLVGEVVRTKAFNADGPALPPDDPLGPLPDATTLAKALGVGVLACMLNPHHVRVWDLPYELVGGPGTEDPYLRRLLLAPMTGEYWDNPALGYNGNGLALAVLLFGGLYAVALTGIVARLAGKPWDVEPLPLPHALLWFGIAALALKSIFAVPFLAAVSIPLLASRLNEYSARVELGSEDDTGTRMALALSTVGRVASVIVLVALGACAWPGWLHPQSSNPATARRVGWEVVPDPALARAAAQVGKWRADGRLGPDDRGFVAALDLSNYLAWYAPGERVFVNGRYNHHRAEWPAFVKARQGLGVTRAAEGVNFKDAVAVFDDAKVSYVSVSASAADTPLARLLTKVASHQLWANEARCAAWYLDGRSTLCGWRGAGAASFDRLRVDPVALAFGPDAEKLPPGQVVPVPPPRSWETDFTHPVRPAPPAAEEALAWLEYKEIMMASRFAPAFQAAVLMGRIAPLGFDPPLGANMFQMVMENQYAQGNSRSIQPADGSLRAAPVLALKAARKAIADNPDHPDGYSALARALGDPELPVNDSERAVGVVCALRQCLSRLPPPEEIEPGVTTTEGWSVARQLAAIYSGNPQRNGGVPGLPVDLPGLSDLAAQSVQTQGGQVVKVPYHYPIDLAHEAVILAGRYADREVQARPEDKEGRERREQILKGLKAQADRLGAARQQAIDNFRRVSELKPAKKDQFDAAVSLRLTGAAIQMVKDLSEGEAQAEFGADLGRRYLQVVGLELAVGRVEDAAADLEGLRESFDKLAAAQPPVPGAAVNKAYLRMVESQLLVVTGNYDGAGRMLEETEGRVALLPAAPPPADALPFGWPAATVVPSLNTTTELGRFYQQRVGMYLQVRQNVLTQSDQQAAFFFRRGYLALLEGDIEGARLRFAASRRPPIPAWEIPELVPPVAPVYLRMIDAAAAKK</sequence>
<feature type="transmembrane region" description="Helical" evidence="2">
    <location>
        <begin position="134"/>
        <end position="155"/>
    </location>
</feature>
<keyword evidence="2" id="KW-1133">Transmembrane helix</keyword>
<keyword evidence="2" id="KW-0812">Transmembrane</keyword>
<feature type="transmembrane region" description="Helical" evidence="2">
    <location>
        <begin position="375"/>
        <end position="402"/>
    </location>
</feature>
<dbReference type="RefSeq" id="WP_202920332.1">
    <property type="nucleotide sequence ID" value="NZ_CP036273.1"/>
</dbReference>
<dbReference type="AlphaFoldDB" id="A0A517XYJ6"/>
<feature type="transmembrane region" description="Helical" evidence="2">
    <location>
        <begin position="61"/>
        <end position="79"/>
    </location>
</feature>
<reference evidence="3 4" key="1">
    <citation type="submission" date="2019-02" db="EMBL/GenBank/DDBJ databases">
        <title>Deep-cultivation of Planctomycetes and their phenomic and genomic characterization uncovers novel biology.</title>
        <authorList>
            <person name="Wiegand S."/>
            <person name="Jogler M."/>
            <person name="Boedeker C."/>
            <person name="Pinto D."/>
            <person name="Vollmers J."/>
            <person name="Rivas-Marin E."/>
            <person name="Kohn T."/>
            <person name="Peeters S.H."/>
            <person name="Heuer A."/>
            <person name="Rast P."/>
            <person name="Oberbeckmann S."/>
            <person name="Bunk B."/>
            <person name="Jeske O."/>
            <person name="Meyerdierks A."/>
            <person name="Storesund J.E."/>
            <person name="Kallscheuer N."/>
            <person name="Luecker S."/>
            <person name="Lage O.M."/>
            <person name="Pohl T."/>
            <person name="Merkel B.J."/>
            <person name="Hornburger P."/>
            <person name="Mueller R.-W."/>
            <person name="Bruemmer F."/>
            <person name="Labrenz M."/>
            <person name="Spormann A.M."/>
            <person name="Op den Camp H."/>
            <person name="Overmann J."/>
            <person name="Amann R."/>
            <person name="Jetten M.S.M."/>
            <person name="Mascher T."/>
            <person name="Medema M.H."/>
            <person name="Devos D.P."/>
            <person name="Kaster A.-K."/>
            <person name="Ovreas L."/>
            <person name="Rohde M."/>
            <person name="Galperin M.Y."/>
            <person name="Jogler C."/>
        </authorList>
    </citation>
    <scope>NUCLEOTIDE SEQUENCE [LARGE SCALE GENOMIC DNA]</scope>
    <source>
        <strain evidence="3 4">ETA_A1</strain>
    </source>
</reference>
<protein>
    <submittedName>
        <fullName evidence="3">Uncharacterized protein</fullName>
    </submittedName>
</protein>
<feature type="compositionally biased region" description="Pro residues" evidence="1">
    <location>
        <begin position="1"/>
        <end position="28"/>
    </location>
</feature>
<feature type="transmembrane region" description="Helical" evidence="2">
    <location>
        <begin position="220"/>
        <end position="241"/>
    </location>
</feature>
<name>A0A517XYJ6_9BACT</name>
<feature type="transmembrane region" description="Helical" evidence="2">
    <location>
        <begin position="335"/>
        <end position="355"/>
    </location>
</feature>
<feature type="transmembrane region" description="Helical" evidence="2">
    <location>
        <begin position="182"/>
        <end position="200"/>
    </location>
</feature>
<evidence type="ECO:0000256" key="1">
    <source>
        <dbReference type="SAM" id="MobiDB-lite"/>
    </source>
</evidence>
<keyword evidence="2" id="KW-0472">Membrane</keyword>
<feature type="compositionally biased region" description="Pro residues" evidence="1">
    <location>
        <begin position="35"/>
        <end position="46"/>
    </location>
</feature>
<dbReference type="EMBL" id="CP036273">
    <property type="protein sequence ID" value="QDU22572.1"/>
    <property type="molecule type" value="Genomic_DNA"/>
</dbReference>
<gene>
    <name evidence="3" type="ORF">ETAA1_45550</name>
</gene>
<feature type="transmembrane region" description="Helical" evidence="2">
    <location>
        <begin position="161"/>
        <end position="177"/>
    </location>
</feature>
<evidence type="ECO:0000313" key="3">
    <source>
        <dbReference type="EMBL" id="QDU22572.1"/>
    </source>
</evidence>
<keyword evidence="4" id="KW-1185">Reference proteome</keyword>
<evidence type="ECO:0000313" key="4">
    <source>
        <dbReference type="Proteomes" id="UP000319576"/>
    </source>
</evidence>
<feature type="region of interest" description="Disordered" evidence="1">
    <location>
        <begin position="1"/>
        <end position="50"/>
    </location>
</feature>
<proteinExistence type="predicted"/>